<sequence length="149" mass="16485">MSIVVGWALAAMGIVAIVVFVVLAFVVAPWMLIFLFAPVLLFIGAGVNLQMGYRTRLEILPDRFIWCGAVGKANSLAWHDVRQILIPPPNSRPRVAAIAQRHDGRYVEIEALWLSRTSPISLAGAPDHTRARQLLIDGHRAYLAHTEPE</sequence>
<dbReference type="EMBL" id="VLNT01000007">
    <property type="protein sequence ID" value="TSD62773.1"/>
    <property type="molecule type" value="Genomic_DNA"/>
</dbReference>
<organism evidence="2 3">
    <name type="scientific">Aeromicrobium piscarium</name>
    <dbReference type="NCBI Taxonomy" id="2590901"/>
    <lineage>
        <taxon>Bacteria</taxon>
        <taxon>Bacillati</taxon>
        <taxon>Actinomycetota</taxon>
        <taxon>Actinomycetes</taxon>
        <taxon>Propionibacteriales</taxon>
        <taxon>Nocardioidaceae</taxon>
        <taxon>Aeromicrobium</taxon>
    </lineage>
</organism>
<gene>
    <name evidence="2" type="ORF">FNM00_10370</name>
</gene>
<dbReference type="AlphaFoldDB" id="A0A554S8Z1"/>
<name>A0A554S8Z1_9ACTN</name>
<keyword evidence="1" id="KW-1133">Transmembrane helix</keyword>
<feature type="transmembrane region" description="Helical" evidence="1">
    <location>
        <begin position="33"/>
        <end position="53"/>
    </location>
</feature>
<comment type="caution">
    <text evidence="2">The sequence shown here is derived from an EMBL/GenBank/DDBJ whole genome shotgun (WGS) entry which is preliminary data.</text>
</comment>
<dbReference type="OrthoDB" id="4793529at2"/>
<reference evidence="2 3" key="1">
    <citation type="submission" date="2019-07" db="EMBL/GenBank/DDBJ databases">
        <authorList>
            <person name="Zhao L.H."/>
        </authorList>
    </citation>
    <scope>NUCLEOTIDE SEQUENCE [LARGE SCALE GENOMIC DNA]</scope>
    <source>
        <strain evidence="2 3">Co35</strain>
    </source>
</reference>
<dbReference type="Proteomes" id="UP000316988">
    <property type="component" value="Unassembled WGS sequence"/>
</dbReference>
<keyword evidence="1" id="KW-0472">Membrane</keyword>
<accession>A0A554S8Z1</accession>
<keyword evidence="3" id="KW-1185">Reference proteome</keyword>
<keyword evidence="1" id="KW-0812">Transmembrane</keyword>
<evidence type="ECO:0008006" key="4">
    <source>
        <dbReference type="Google" id="ProtNLM"/>
    </source>
</evidence>
<evidence type="ECO:0000313" key="2">
    <source>
        <dbReference type="EMBL" id="TSD62773.1"/>
    </source>
</evidence>
<proteinExistence type="predicted"/>
<dbReference type="RefSeq" id="WP_143913369.1">
    <property type="nucleotide sequence ID" value="NZ_VLNT01000007.1"/>
</dbReference>
<protein>
    <recommendedName>
        <fullName evidence="4">PH domain-containing protein</fullName>
    </recommendedName>
</protein>
<feature type="transmembrane region" description="Helical" evidence="1">
    <location>
        <begin position="7"/>
        <end position="27"/>
    </location>
</feature>
<evidence type="ECO:0000313" key="3">
    <source>
        <dbReference type="Proteomes" id="UP000316988"/>
    </source>
</evidence>
<evidence type="ECO:0000256" key="1">
    <source>
        <dbReference type="SAM" id="Phobius"/>
    </source>
</evidence>